<comment type="caution">
    <text evidence="3">The sequence shown here is derived from an EMBL/GenBank/DDBJ whole genome shotgun (WGS) entry which is preliminary data.</text>
</comment>
<accession>A0A9N8DBG5</accession>
<name>A0A9N8DBG5_9STRA</name>
<dbReference type="Proteomes" id="UP001153069">
    <property type="component" value="Unassembled WGS sequence"/>
</dbReference>
<protein>
    <submittedName>
        <fullName evidence="3">Receptor expression-enhancing protein 5</fullName>
    </submittedName>
</protein>
<evidence type="ECO:0000256" key="2">
    <source>
        <dbReference type="SAM" id="Phobius"/>
    </source>
</evidence>
<dbReference type="PANTHER" id="PTHR12300">
    <property type="entry name" value="HVA22-LIKE PROTEINS"/>
    <property type="match status" value="1"/>
</dbReference>
<dbReference type="OrthoDB" id="10009287at2759"/>
<feature type="transmembrane region" description="Helical" evidence="2">
    <location>
        <begin position="42"/>
        <end position="73"/>
    </location>
</feature>
<keyword evidence="4" id="KW-1185">Reference proteome</keyword>
<organism evidence="3 4">
    <name type="scientific">Seminavis robusta</name>
    <dbReference type="NCBI Taxonomy" id="568900"/>
    <lineage>
        <taxon>Eukaryota</taxon>
        <taxon>Sar</taxon>
        <taxon>Stramenopiles</taxon>
        <taxon>Ochrophyta</taxon>
        <taxon>Bacillariophyta</taxon>
        <taxon>Bacillariophyceae</taxon>
        <taxon>Bacillariophycidae</taxon>
        <taxon>Naviculales</taxon>
        <taxon>Naviculaceae</taxon>
        <taxon>Seminavis</taxon>
    </lineage>
</organism>
<evidence type="ECO:0000313" key="3">
    <source>
        <dbReference type="EMBL" id="CAB9498735.1"/>
    </source>
</evidence>
<gene>
    <name evidence="3" type="ORF">SEMRO_44_G026580.1</name>
</gene>
<keyword evidence="3" id="KW-0675">Receptor</keyword>
<dbReference type="EMBL" id="CAICTM010000044">
    <property type="protein sequence ID" value="CAB9498735.1"/>
    <property type="molecule type" value="Genomic_DNA"/>
</dbReference>
<feature type="transmembrane region" description="Helical" evidence="2">
    <location>
        <begin position="93"/>
        <end position="113"/>
    </location>
</feature>
<keyword evidence="2" id="KW-0472">Membrane</keyword>
<keyword evidence="2" id="KW-1133">Transmembrane helix</keyword>
<comment type="subcellular location">
    <subcellularLocation>
        <location evidence="1">Membrane</location>
        <topology evidence="1">Multi-pass membrane protein</topology>
    </subcellularLocation>
</comment>
<comment type="similarity">
    <text evidence="1">Belongs to the DP1 family.</text>
</comment>
<evidence type="ECO:0000313" key="4">
    <source>
        <dbReference type="Proteomes" id="UP001153069"/>
    </source>
</evidence>
<reference evidence="3" key="1">
    <citation type="submission" date="2020-06" db="EMBL/GenBank/DDBJ databases">
        <authorList>
            <consortium name="Plant Systems Biology data submission"/>
        </authorList>
    </citation>
    <scope>NUCLEOTIDE SEQUENCE</scope>
    <source>
        <strain evidence="3">D6</strain>
    </source>
</reference>
<dbReference type="Pfam" id="PF03134">
    <property type="entry name" value="TB2_DP1_HVA22"/>
    <property type="match status" value="1"/>
</dbReference>
<sequence length="165" mass="18711">MALPPQVQQGIEKVDEFIAQYPALTQYDKLKELEEKTGYSKVYFFLAFCTIMSGLLILLGGAKLIVDLLGFVYPAYMSFKSMDANNGEDTQWLTYWVVFAFFSIIEGMAGFLTRLIPFYFLTKGGFILWLYHPQTMGAQSIYAGVIRPYMLPYLDINGTGGKKTE</sequence>
<keyword evidence="2" id="KW-0812">Transmembrane</keyword>
<dbReference type="InterPro" id="IPR004345">
    <property type="entry name" value="TB2_DP1_HVA22"/>
</dbReference>
<evidence type="ECO:0000256" key="1">
    <source>
        <dbReference type="RuleBase" id="RU362006"/>
    </source>
</evidence>
<dbReference type="AlphaFoldDB" id="A0A9N8DBG5"/>
<dbReference type="GO" id="GO:0016020">
    <property type="term" value="C:membrane"/>
    <property type="evidence" value="ECO:0007669"/>
    <property type="project" value="UniProtKB-SubCell"/>
</dbReference>
<proteinExistence type="inferred from homology"/>